<accession>F4KK02</accession>
<dbReference type="GO" id="GO:0004803">
    <property type="term" value="F:transposase activity"/>
    <property type="evidence" value="ECO:0007669"/>
    <property type="project" value="InterPro"/>
</dbReference>
<dbReference type="InterPro" id="IPR002559">
    <property type="entry name" value="Transposase_11"/>
</dbReference>
<keyword evidence="5" id="KW-1185">Reference proteome</keyword>
<gene>
    <name evidence="2" type="ordered locus">Poras_0069</name>
    <name evidence="3" type="ordered locus">Poras_0780</name>
    <name evidence="4" type="ordered locus">Poras_1280</name>
</gene>
<dbReference type="KEGG" id="pah:Poras_1280"/>
<dbReference type="KEGG" id="pah:Poras_0780"/>
<evidence type="ECO:0000259" key="1">
    <source>
        <dbReference type="Pfam" id="PF01609"/>
    </source>
</evidence>
<reference evidence="5" key="1">
    <citation type="submission" date="2011-04" db="EMBL/GenBank/DDBJ databases">
        <title>The complete genome of Porphyromonas asaccharolytica DSM 20707.</title>
        <authorList>
            <person name="Lucas S."/>
            <person name="Han J."/>
            <person name="Lapidus A."/>
            <person name="Bruce D."/>
            <person name="Goodwin L."/>
            <person name="Pitluck S."/>
            <person name="Peters L."/>
            <person name="Kyrpides N."/>
            <person name="Mavromatis K."/>
            <person name="Ivanova N."/>
            <person name="Ovchinnikova G."/>
            <person name="Pagani I."/>
            <person name="Lu M."/>
            <person name="Detter J.C."/>
            <person name="Tapia R."/>
            <person name="Han C."/>
            <person name="Land M."/>
            <person name="Hauser L."/>
            <person name="Markowitz V."/>
            <person name="Cheng J.-F."/>
            <person name="Hugenholtz P."/>
            <person name="Woyke T."/>
            <person name="Wu D."/>
            <person name="Gronow S."/>
            <person name="Wellnitz S."/>
            <person name="Brambilla E."/>
            <person name="Klenk H.-P."/>
            <person name="Eisen J.A."/>
        </authorList>
    </citation>
    <scope>NUCLEOTIDE SEQUENCE [LARGE SCALE GENOMIC DNA]</scope>
    <source>
        <strain evidence="5">ATCC 25260 / DSM 20707 / VPI 4198</strain>
    </source>
</reference>
<evidence type="ECO:0000313" key="3">
    <source>
        <dbReference type="EMBL" id="AEE12727.1"/>
    </source>
</evidence>
<name>F4KK02_PORAD</name>
<dbReference type="NCBIfam" id="NF033559">
    <property type="entry name" value="transpos_IS1634"/>
    <property type="match status" value="1"/>
</dbReference>
<dbReference type="EMBL" id="CP002689">
    <property type="protein sequence ID" value="AEE13220.1"/>
    <property type="molecule type" value="Genomic_DNA"/>
</dbReference>
<evidence type="ECO:0000313" key="2">
    <source>
        <dbReference type="EMBL" id="AEE12023.1"/>
    </source>
</evidence>
<evidence type="ECO:0000313" key="4">
    <source>
        <dbReference type="EMBL" id="AEE13220.1"/>
    </source>
</evidence>
<dbReference type="InterPro" id="IPR047654">
    <property type="entry name" value="IS1634_transpos"/>
</dbReference>
<sequence length="626" mass="72861">MHANVQTRFNPTIGEKAPYYRLKESYRDVRGNVHSLILLNVGFDPSIDALQAKKIARALTNRFENRHATTLFSERLNGLTEHEQAKADEWWNRMVQEGGIDRFDKREQAARKEAEHYIDLDSAKHTDARNVGAEWLCKQTIDKLELESFLKRQGWSEQAIHTALSALIVRTVYATSEHASYFTMRDNSAATELYSGRPDWLPGRNALYTITDQLFALKEQLEHHLCMMTDHLFNIDNKLMLFDLTNFYFEGSKRNSQKSKFGRSKEKRSDCKLLVLALCINKEGFIRYSSILEGNTADPKSLPDMIESLAQKSPARKEKTLIVMDAGIATEENLTKIKAKGYNYLCVSRTRLKEYTLRENHKCIVVQDSSKREIKLREVHTAPDEDYFLEITSPSKAMTEASMNRQWRSRFEAELIKINEAIKKKGGTKKYERVVERTGRAIERYPSIARYYEINYIRSEEKPLEMQEVAWKIKDLSKVEGGHGGYFLRTNVRTLDERTTWDYYNLIREIECTNRQLKTDLHLRPLFHQTDQRSDAHLFFGLLAYWVVNTIRCGLKAQGENCYWREIVRRMSTQKLVTTEGVNPLGEKVEMRQCSKPSKQATEIYQKLGLREAPFRKIKICRTQSP</sequence>
<dbReference type="eggNOG" id="COG5421">
    <property type="taxonomic scope" value="Bacteria"/>
</dbReference>
<dbReference type="SUPFAM" id="SSF53098">
    <property type="entry name" value="Ribonuclease H-like"/>
    <property type="match status" value="1"/>
</dbReference>
<dbReference type="EMBL" id="CP002689">
    <property type="protein sequence ID" value="AEE12023.1"/>
    <property type="molecule type" value="Genomic_DNA"/>
</dbReference>
<dbReference type="HOGENOM" id="CLU_022426_4_1_10"/>
<protein>
    <submittedName>
        <fullName evidence="3">Transposase IS4 family protein</fullName>
    </submittedName>
</protein>
<organism evidence="3 5">
    <name type="scientific">Porphyromonas asaccharolytica (strain ATCC 25260 / DSM 20707 / BCRC 10618 / CCUG 7834 / JCM 6326 / LMG 13178 / VPI 4198 / B440)</name>
    <name type="common">Bacteroides asaccharolyticus</name>
    <dbReference type="NCBI Taxonomy" id="879243"/>
    <lineage>
        <taxon>Bacteria</taxon>
        <taxon>Pseudomonadati</taxon>
        <taxon>Bacteroidota</taxon>
        <taxon>Bacteroidia</taxon>
        <taxon>Bacteroidales</taxon>
        <taxon>Porphyromonadaceae</taxon>
        <taxon>Porphyromonas</taxon>
    </lineage>
</organism>
<dbReference type="RefSeq" id="WP_013759745.1">
    <property type="nucleotide sequence ID" value="NC_015501.1"/>
</dbReference>
<evidence type="ECO:0000313" key="5">
    <source>
        <dbReference type="Proteomes" id="UP000006545"/>
    </source>
</evidence>
<dbReference type="STRING" id="879243.Poras_0069"/>
<dbReference type="Pfam" id="PF01609">
    <property type="entry name" value="DDE_Tnp_1"/>
    <property type="match status" value="1"/>
</dbReference>
<dbReference type="InterPro" id="IPR012337">
    <property type="entry name" value="RNaseH-like_sf"/>
</dbReference>
<dbReference type="KEGG" id="pah:Poras_0069"/>
<dbReference type="Proteomes" id="UP000006545">
    <property type="component" value="Chromosome"/>
</dbReference>
<dbReference type="AlphaFoldDB" id="F4KK02"/>
<dbReference type="PANTHER" id="PTHR34614:SF2">
    <property type="entry name" value="TRANSPOSASE IS4-LIKE DOMAIN-CONTAINING PROTEIN"/>
    <property type="match status" value="1"/>
</dbReference>
<dbReference type="GO" id="GO:0003677">
    <property type="term" value="F:DNA binding"/>
    <property type="evidence" value="ECO:0007669"/>
    <property type="project" value="InterPro"/>
</dbReference>
<dbReference type="EMBL" id="CP002689">
    <property type="protein sequence ID" value="AEE12727.1"/>
    <property type="molecule type" value="Genomic_DNA"/>
</dbReference>
<dbReference type="GO" id="GO:0006313">
    <property type="term" value="P:DNA transposition"/>
    <property type="evidence" value="ECO:0007669"/>
    <property type="project" value="InterPro"/>
</dbReference>
<proteinExistence type="predicted"/>
<dbReference type="PANTHER" id="PTHR34614">
    <property type="match status" value="1"/>
</dbReference>
<feature type="domain" description="Transposase IS4-like" evidence="1">
    <location>
        <begin position="240"/>
        <end position="546"/>
    </location>
</feature>
<dbReference type="OrthoDB" id="1060105at2"/>